<dbReference type="EMBL" id="BAABKK010000016">
    <property type="protein sequence ID" value="GAA5195841.1"/>
    <property type="molecule type" value="Genomic_DNA"/>
</dbReference>
<comment type="caution">
    <text evidence="1">The sequence shown here is derived from an EMBL/GenBank/DDBJ whole genome shotgun (WGS) entry which is preliminary data.</text>
</comment>
<keyword evidence="2" id="KW-1185">Reference proteome</keyword>
<organism evidence="1 2">
    <name type="scientific">Arthrobacter gyeryongensis</name>
    <dbReference type="NCBI Taxonomy" id="1650592"/>
    <lineage>
        <taxon>Bacteria</taxon>
        <taxon>Bacillati</taxon>
        <taxon>Actinomycetota</taxon>
        <taxon>Actinomycetes</taxon>
        <taxon>Micrococcales</taxon>
        <taxon>Micrococcaceae</taxon>
        <taxon>Arthrobacter</taxon>
    </lineage>
</organism>
<accession>A0ABP9SGD4</accession>
<name>A0ABP9SGD4_9MICC</name>
<sequence length="59" mass="6688">MTDDVVVLRIYLSYEAEPAFVLTGAHGHLNNFLRLTLTREELGDATAEWEAEIHAYPAR</sequence>
<gene>
    <name evidence="1" type="ORF">GCM10023346_26890</name>
</gene>
<dbReference type="Proteomes" id="UP001500200">
    <property type="component" value="Unassembled WGS sequence"/>
</dbReference>
<reference evidence="2" key="1">
    <citation type="journal article" date="2019" name="Int. J. Syst. Evol. Microbiol.">
        <title>The Global Catalogue of Microorganisms (GCM) 10K type strain sequencing project: providing services to taxonomists for standard genome sequencing and annotation.</title>
        <authorList>
            <consortium name="The Broad Institute Genomics Platform"/>
            <consortium name="The Broad Institute Genome Sequencing Center for Infectious Disease"/>
            <person name="Wu L."/>
            <person name="Ma J."/>
        </authorList>
    </citation>
    <scope>NUCLEOTIDE SEQUENCE [LARGE SCALE GENOMIC DNA]</scope>
    <source>
        <strain evidence="2">JCM 18514</strain>
    </source>
</reference>
<evidence type="ECO:0000313" key="1">
    <source>
        <dbReference type="EMBL" id="GAA5195841.1"/>
    </source>
</evidence>
<protein>
    <submittedName>
        <fullName evidence="1">Uncharacterized protein</fullName>
    </submittedName>
</protein>
<proteinExistence type="predicted"/>
<evidence type="ECO:0000313" key="2">
    <source>
        <dbReference type="Proteomes" id="UP001500200"/>
    </source>
</evidence>